<evidence type="ECO:0000313" key="3">
    <source>
        <dbReference type="Proteomes" id="UP000027138"/>
    </source>
</evidence>
<dbReference type="AlphaFoldDB" id="A0A067L2K0"/>
<proteinExistence type="predicted"/>
<evidence type="ECO:0000256" key="1">
    <source>
        <dbReference type="SAM" id="MobiDB-lite"/>
    </source>
</evidence>
<feature type="compositionally biased region" description="Acidic residues" evidence="1">
    <location>
        <begin position="92"/>
        <end position="102"/>
    </location>
</feature>
<evidence type="ECO:0000313" key="2">
    <source>
        <dbReference type="EMBL" id="KDP38314.1"/>
    </source>
</evidence>
<keyword evidence="3" id="KW-1185">Reference proteome</keyword>
<protein>
    <submittedName>
        <fullName evidence="2">Uncharacterized protein</fullName>
    </submittedName>
</protein>
<reference evidence="2 3" key="1">
    <citation type="journal article" date="2014" name="PLoS ONE">
        <title>Global Analysis of Gene Expression Profiles in Physic Nut (Jatropha curcas L.) Seedlings Exposed to Salt Stress.</title>
        <authorList>
            <person name="Zhang L."/>
            <person name="Zhang C."/>
            <person name="Wu P."/>
            <person name="Chen Y."/>
            <person name="Li M."/>
            <person name="Jiang H."/>
            <person name="Wu G."/>
        </authorList>
    </citation>
    <scope>NUCLEOTIDE SEQUENCE [LARGE SCALE GENOMIC DNA]</scope>
    <source>
        <strain evidence="3">cv. GZQX0401</strain>
        <tissue evidence="2">Young leaves</tissue>
    </source>
</reference>
<organism evidence="2 3">
    <name type="scientific">Jatropha curcas</name>
    <name type="common">Barbados nut</name>
    <dbReference type="NCBI Taxonomy" id="180498"/>
    <lineage>
        <taxon>Eukaryota</taxon>
        <taxon>Viridiplantae</taxon>
        <taxon>Streptophyta</taxon>
        <taxon>Embryophyta</taxon>
        <taxon>Tracheophyta</taxon>
        <taxon>Spermatophyta</taxon>
        <taxon>Magnoliopsida</taxon>
        <taxon>eudicotyledons</taxon>
        <taxon>Gunneridae</taxon>
        <taxon>Pentapetalae</taxon>
        <taxon>rosids</taxon>
        <taxon>fabids</taxon>
        <taxon>Malpighiales</taxon>
        <taxon>Euphorbiaceae</taxon>
        <taxon>Crotonoideae</taxon>
        <taxon>Jatropheae</taxon>
        <taxon>Jatropha</taxon>
    </lineage>
</organism>
<sequence length="128" mass="13836">MNLLSQKYLPGGFFIECLSSLTGACSEVSGAIPEVLLRSNLHCQIVSRAPRDVRDWQATETSGSSGRYCFPSPNGECRLRTRLEVEGIPLDPSDEGEDDDDDSSSHDALPLPPSSVRQAAAGPSQRRC</sequence>
<feature type="region of interest" description="Disordered" evidence="1">
    <location>
        <begin position="84"/>
        <end position="128"/>
    </location>
</feature>
<dbReference type="EMBL" id="KK914367">
    <property type="protein sequence ID" value="KDP38314.1"/>
    <property type="molecule type" value="Genomic_DNA"/>
</dbReference>
<name>A0A067L2K0_JATCU</name>
<accession>A0A067L2K0</accession>
<gene>
    <name evidence="2" type="ORF">JCGZ_05200</name>
</gene>
<dbReference type="Proteomes" id="UP000027138">
    <property type="component" value="Unassembled WGS sequence"/>
</dbReference>